<dbReference type="InParanoid" id="Q22B92"/>
<evidence type="ECO:0000313" key="2">
    <source>
        <dbReference type="EMBL" id="EAR82561.2"/>
    </source>
</evidence>
<dbReference type="EMBL" id="GG662465">
    <property type="protein sequence ID" value="EAR82561.2"/>
    <property type="molecule type" value="Genomic_DNA"/>
</dbReference>
<protein>
    <submittedName>
        <fullName evidence="2">Transmembrane protein, putative</fullName>
    </submittedName>
</protein>
<feature type="transmembrane region" description="Helical" evidence="1">
    <location>
        <begin position="69"/>
        <end position="91"/>
    </location>
</feature>
<dbReference type="Proteomes" id="UP000009168">
    <property type="component" value="Unassembled WGS sequence"/>
</dbReference>
<dbReference type="GeneID" id="7829591"/>
<keyword evidence="1" id="KW-0472">Membrane</keyword>
<reference evidence="3" key="1">
    <citation type="journal article" date="2006" name="PLoS Biol.">
        <title>Macronuclear genome sequence of the ciliate Tetrahymena thermophila, a model eukaryote.</title>
        <authorList>
            <person name="Eisen J.A."/>
            <person name="Coyne R.S."/>
            <person name="Wu M."/>
            <person name="Wu D."/>
            <person name="Thiagarajan M."/>
            <person name="Wortman J.R."/>
            <person name="Badger J.H."/>
            <person name="Ren Q."/>
            <person name="Amedeo P."/>
            <person name="Jones K.M."/>
            <person name="Tallon L.J."/>
            <person name="Delcher A.L."/>
            <person name="Salzberg S.L."/>
            <person name="Silva J.C."/>
            <person name="Haas B.J."/>
            <person name="Majoros W.H."/>
            <person name="Farzad M."/>
            <person name="Carlton J.M."/>
            <person name="Smith R.K. Jr."/>
            <person name="Garg J."/>
            <person name="Pearlman R.E."/>
            <person name="Karrer K.M."/>
            <person name="Sun L."/>
            <person name="Manning G."/>
            <person name="Elde N.C."/>
            <person name="Turkewitz A.P."/>
            <person name="Asai D.J."/>
            <person name="Wilkes D.E."/>
            <person name="Wang Y."/>
            <person name="Cai H."/>
            <person name="Collins K."/>
            <person name="Stewart B.A."/>
            <person name="Lee S.R."/>
            <person name="Wilamowska K."/>
            <person name="Weinberg Z."/>
            <person name="Ruzzo W.L."/>
            <person name="Wloga D."/>
            <person name="Gaertig J."/>
            <person name="Frankel J."/>
            <person name="Tsao C.-C."/>
            <person name="Gorovsky M.A."/>
            <person name="Keeling P.J."/>
            <person name="Waller R.F."/>
            <person name="Patron N.J."/>
            <person name="Cherry J.M."/>
            <person name="Stover N.A."/>
            <person name="Krieger C.J."/>
            <person name="del Toro C."/>
            <person name="Ryder H.F."/>
            <person name="Williamson S.C."/>
            <person name="Barbeau R.A."/>
            <person name="Hamilton E.P."/>
            <person name="Orias E."/>
        </authorList>
    </citation>
    <scope>NUCLEOTIDE SEQUENCE [LARGE SCALE GENOMIC DNA]</scope>
    <source>
        <strain evidence="3">SB210</strain>
    </source>
</reference>
<gene>
    <name evidence="2" type="ORF">TTHERM_01108630</name>
</gene>
<keyword evidence="1 2" id="KW-0812">Transmembrane</keyword>
<dbReference type="HOGENOM" id="CLU_1417768_0_0_1"/>
<organism evidence="2 3">
    <name type="scientific">Tetrahymena thermophila (strain SB210)</name>
    <dbReference type="NCBI Taxonomy" id="312017"/>
    <lineage>
        <taxon>Eukaryota</taxon>
        <taxon>Sar</taxon>
        <taxon>Alveolata</taxon>
        <taxon>Ciliophora</taxon>
        <taxon>Intramacronucleata</taxon>
        <taxon>Oligohymenophorea</taxon>
        <taxon>Hymenostomatida</taxon>
        <taxon>Tetrahymenina</taxon>
        <taxon>Tetrahymenidae</taxon>
        <taxon>Tetrahymena</taxon>
    </lineage>
</organism>
<proteinExistence type="predicted"/>
<keyword evidence="3" id="KW-1185">Reference proteome</keyword>
<keyword evidence="1" id="KW-1133">Transmembrane helix</keyword>
<sequence length="193" mass="22938">MPQLEQNKESLQNQNMDGIPIKWYILKSLSKIFEQKLTESEQYLENQIGSDPQTYIRDKDHCTLKYLKYYLPSFFGIFASLVSGGCYYLHFKEVNKHYLQKAIENEAFLQQNPKAQNLFPAKEFGGSTYPFKQISKSQQKLRLLICMGFFFVAGYSNGYANYKYNLINMNKIFYEQQYEKRFKQITQQQKQQL</sequence>
<dbReference type="RefSeq" id="XP_001030224.2">
    <property type="nucleotide sequence ID" value="XM_001030224.2"/>
</dbReference>
<dbReference type="AlphaFoldDB" id="Q22B92"/>
<evidence type="ECO:0000256" key="1">
    <source>
        <dbReference type="SAM" id="Phobius"/>
    </source>
</evidence>
<name>Q22B92_TETTS</name>
<dbReference type="KEGG" id="tet:TTHERM_01108630"/>
<evidence type="ECO:0000313" key="3">
    <source>
        <dbReference type="Proteomes" id="UP000009168"/>
    </source>
</evidence>
<accession>Q22B92</accession>
<feature type="transmembrane region" description="Helical" evidence="1">
    <location>
        <begin position="141"/>
        <end position="160"/>
    </location>
</feature>